<accession>A0A9X1ILA0</accession>
<comment type="caution">
    <text evidence="1">The sequence shown here is derived from an EMBL/GenBank/DDBJ whole genome shotgun (WGS) entry which is preliminary data.</text>
</comment>
<proteinExistence type="predicted"/>
<sequence length="47" mass="5246">MLPSHGRYAYHPWPERPRHAWPGGARLAVYLGVNLEHFAFGEGLAGC</sequence>
<name>A0A9X1ILA0_9PROT</name>
<dbReference type="Proteomes" id="UP001139311">
    <property type="component" value="Unassembled WGS sequence"/>
</dbReference>
<evidence type="ECO:0000313" key="1">
    <source>
        <dbReference type="EMBL" id="MCB4825463.1"/>
    </source>
</evidence>
<reference evidence="1" key="1">
    <citation type="submission" date="2021-10" db="EMBL/GenBank/DDBJ databases">
        <title>Roseicella aerolatum sp. nov., isolated from aerosols of e-waste dismantling site.</title>
        <authorList>
            <person name="Qin T."/>
        </authorList>
    </citation>
    <scope>NUCLEOTIDE SEQUENCE</scope>
    <source>
        <strain evidence="1">GB24</strain>
    </source>
</reference>
<protein>
    <submittedName>
        <fullName evidence="1">Uncharacterized protein</fullName>
    </submittedName>
</protein>
<gene>
    <name evidence="1" type="ORF">LHA35_27515</name>
</gene>
<evidence type="ECO:0000313" key="2">
    <source>
        <dbReference type="Proteomes" id="UP001139311"/>
    </source>
</evidence>
<dbReference type="EMBL" id="JAJAQI010000101">
    <property type="protein sequence ID" value="MCB4825463.1"/>
    <property type="molecule type" value="Genomic_DNA"/>
</dbReference>
<dbReference type="AlphaFoldDB" id="A0A9X1ILA0"/>
<keyword evidence="2" id="KW-1185">Reference proteome</keyword>
<dbReference type="RefSeq" id="WP_226614385.1">
    <property type="nucleotide sequence ID" value="NZ_JAJAQI010000101.1"/>
</dbReference>
<dbReference type="InterPro" id="IPR011330">
    <property type="entry name" value="Glyco_hydro/deAcase_b/a-brl"/>
</dbReference>
<organism evidence="1 2">
    <name type="scientific">Roseicella aerolata</name>
    <dbReference type="NCBI Taxonomy" id="2883479"/>
    <lineage>
        <taxon>Bacteria</taxon>
        <taxon>Pseudomonadati</taxon>
        <taxon>Pseudomonadota</taxon>
        <taxon>Alphaproteobacteria</taxon>
        <taxon>Acetobacterales</taxon>
        <taxon>Roseomonadaceae</taxon>
        <taxon>Roseicella</taxon>
    </lineage>
</organism>
<dbReference type="GO" id="GO:0005975">
    <property type="term" value="P:carbohydrate metabolic process"/>
    <property type="evidence" value="ECO:0007669"/>
    <property type="project" value="InterPro"/>
</dbReference>
<dbReference type="SUPFAM" id="SSF88713">
    <property type="entry name" value="Glycoside hydrolase/deacetylase"/>
    <property type="match status" value="1"/>
</dbReference>